<dbReference type="RefSeq" id="XP_067820825.1">
    <property type="nucleotide sequence ID" value="XM_067960036.1"/>
</dbReference>
<evidence type="ECO:0000313" key="1">
    <source>
        <dbReference type="EMBL" id="TDH71326.1"/>
    </source>
</evidence>
<reference evidence="1 2" key="1">
    <citation type="journal article" date="2021" name="Genome Biol.">
        <title>AFLAP: assembly-free linkage analysis pipeline using k-mers from genome sequencing data.</title>
        <authorList>
            <person name="Fletcher K."/>
            <person name="Zhang L."/>
            <person name="Gil J."/>
            <person name="Han R."/>
            <person name="Cavanaugh K."/>
            <person name="Michelmore R."/>
        </authorList>
    </citation>
    <scope>NUCLEOTIDE SEQUENCE [LARGE SCALE GENOMIC DNA]</scope>
    <source>
        <strain evidence="1 2">SF5</strain>
    </source>
</reference>
<proteinExistence type="predicted"/>
<dbReference type="EMBL" id="SHOA02000059">
    <property type="protein sequence ID" value="TDH71326.1"/>
    <property type="molecule type" value="Genomic_DNA"/>
</dbReference>
<gene>
    <name evidence="1" type="ORF">CCR75_001935</name>
</gene>
<dbReference type="Proteomes" id="UP000294530">
    <property type="component" value="Unassembled WGS sequence"/>
</dbReference>
<dbReference type="AlphaFoldDB" id="A0A976IGT9"/>
<organism evidence="1 2">
    <name type="scientific">Bremia lactucae</name>
    <name type="common">Lettuce downy mildew</name>
    <dbReference type="NCBI Taxonomy" id="4779"/>
    <lineage>
        <taxon>Eukaryota</taxon>
        <taxon>Sar</taxon>
        <taxon>Stramenopiles</taxon>
        <taxon>Oomycota</taxon>
        <taxon>Peronosporomycetes</taxon>
        <taxon>Peronosporales</taxon>
        <taxon>Peronosporaceae</taxon>
        <taxon>Bremia</taxon>
    </lineage>
</organism>
<protein>
    <submittedName>
        <fullName evidence="1">Uncharacterized protein</fullName>
    </submittedName>
</protein>
<dbReference type="GeneID" id="94345707"/>
<accession>A0A976IGT9</accession>
<comment type="caution">
    <text evidence="1">The sequence shown here is derived from an EMBL/GenBank/DDBJ whole genome shotgun (WGS) entry which is preliminary data.</text>
</comment>
<sequence length="93" mass="10173">MTGALTDDGTHLVAFSAIAYDETRHVVEALVIGIFGVRLQIRDMKLIVETNSRRNKSVTTSLENLLLVIDKAKSIAGICGRSSRVMSSNARRL</sequence>
<name>A0A976IGT9_BRELC</name>
<dbReference type="KEGG" id="blac:94345707"/>
<evidence type="ECO:0000313" key="2">
    <source>
        <dbReference type="Proteomes" id="UP000294530"/>
    </source>
</evidence>
<keyword evidence="2" id="KW-1185">Reference proteome</keyword>